<dbReference type="PANTHER" id="PTHR45641:SF19">
    <property type="entry name" value="NEPHROCYSTIN-3"/>
    <property type="match status" value="1"/>
</dbReference>
<dbReference type="EMBL" id="LN681225">
    <property type="protein sequence ID" value="CEK11355.1"/>
    <property type="molecule type" value="Genomic_DNA"/>
</dbReference>
<dbReference type="Proteomes" id="UP000032803">
    <property type="component" value="Chromosome I"/>
</dbReference>
<evidence type="ECO:0000256" key="2">
    <source>
        <dbReference type="ARBA" id="ARBA00022803"/>
    </source>
</evidence>
<dbReference type="PATRIC" id="fig|449.7.peg.122"/>
<dbReference type="SUPFAM" id="SSF48452">
    <property type="entry name" value="TPR-like"/>
    <property type="match status" value="1"/>
</dbReference>
<accession>A0A0A8UR58</accession>
<sequence>MQEKTELKEETTFNEELISELISMYPRDYAEMHARKSKWHGLKEKLPLALECLKILKDRKDTVSVELLGNLAHNLGVFHTHVVENYPLALELLSLAVKTKTTTKSTCPESIALSHAHLADCAYRNGDYVLAINHFNLANEAYKHKKGIKACDLERAFVLHASGNAHYNIGAYAKALDAFAEARKIRSEYLDKDDIEFAYLEHDHADVLIALGYYEEAEQLFKSSLEKKKRYFKTEDHTNIALLYQCRALLYIKSSQFDKSRDNLQQAYGIYAKHTEHFATEQQPDLFRHYFYSIILQLAAGNLTEAESEITDFKSQLQSIEDKKNPVFIRLAQVTIRLAQYQKKPEVTIKQLEETIGHFIPGLKFETADQVLSPDNKFDVAGLLSQYGIELFVHHNYQNFDECLSILRKARELKESFYCALPQDTLPLGTVNYAFSDYDFGVLYYLSALSCDDKVLRQEKLLTSYFYFEETRKKFLQVGMDKNHPNIAACTSQVNKVKELSSQFEEGAEKKTTIPKRISFFPASFGKNQSVEEDCILSLDTIIKDYP</sequence>
<dbReference type="STRING" id="449.LHA_2336"/>
<dbReference type="OrthoDB" id="9813903at2"/>
<evidence type="ECO:0000313" key="4">
    <source>
        <dbReference type="Proteomes" id="UP000032803"/>
    </source>
</evidence>
<dbReference type="InterPro" id="IPR019734">
    <property type="entry name" value="TPR_rpt"/>
</dbReference>
<organism evidence="3 4">
    <name type="scientific">Legionella hackeliae</name>
    <dbReference type="NCBI Taxonomy" id="449"/>
    <lineage>
        <taxon>Bacteria</taxon>
        <taxon>Pseudomonadati</taxon>
        <taxon>Pseudomonadota</taxon>
        <taxon>Gammaproteobacteria</taxon>
        <taxon>Legionellales</taxon>
        <taxon>Legionellaceae</taxon>
        <taxon>Legionella</taxon>
    </lineage>
</organism>
<dbReference type="SUPFAM" id="SSF81901">
    <property type="entry name" value="HCP-like"/>
    <property type="match status" value="1"/>
</dbReference>
<evidence type="ECO:0000313" key="3">
    <source>
        <dbReference type="EMBL" id="CEK11355.1"/>
    </source>
</evidence>
<protein>
    <submittedName>
        <fullName evidence="3">Uncharacterized protein</fullName>
    </submittedName>
</protein>
<dbReference type="RefSeq" id="WP_045106573.1">
    <property type="nucleotide sequence ID" value="NZ_LN681225.1"/>
</dbReference>
<dbReference type="SMART" id="SM00028">
    <property type="entry name" value="TPR"/>
    <property type="match status" value="3"/>
</dbReference>
<dbReference type="Gene3D" id="1.25.40.10">
    <property type="entry name" value="Tetratricopeptide repeat domain"/>
    <property type="match status" value="2"/>
</dbReference>
<dbReference type="InterPro" id="IPR011990">
    <property type="entry name" value="TPR-like_helical_dom_sf"/>
</dbReference>
<keyword evidence="2" id="KW-0802">TPR repeat</keyword>
<dbReference type="HOGENOM" id="CLU_497640_0_0_6"/>
<name>A0A0A8UR58_LEGHA</name>
<evidence type="ECO:0000256" key="1">
    <source>
        <dbReference type="ARBA" id="ARBA00022737"/>
    </source>
</evidence>
<proteinExistence type="predicted"/>
<dbReference type="AlphaFoldDB" id="A0A0A8UR58"/>
<keyword evidence="4" id="KW-1185">Reference proteome</keyword>
<keyword evidence="1" id="KW-0677">Repeat</keyword>
<gene>
    <name evidence="3" type="ORF">LHA_2336</name>
</gene>
<dbReference type="KEGG" id="lha:LHA_2336"/>
<reference evidence="4" key="1">
    <citation type="submission" date="2014-09" db="EMBL/GenBank/DDBJ databases">
        <authorList>
            <person name="Gomez-Valero L."/>
        </authorList>
    </citation>
    <scope>NUCLEOTIDE SEQUENCE [LARGE SCALE GENOMIC DNA]</scope>
    <source>
        <strain evidence="4">ATCC35250</strain>
    </source>
</reference>
<dbReference type="PANTHER" id="PTHR45641">
    <property type="entry name" value="TETRATRICOPEPTIDE REPEAT PROTEIN (AFU_ORTHOLOGUE AFUA_6G03870)"/>
    <property type="match status" value="1"/>
</dbReference>